<proteinExistence type="predicted"/>
<feature type="compositionally biased region" description="Basic and acidic residues" evidence="1">
    <location>
        <begin position="17"/>
        <end position="32"/>
    </location>
</feature>
<feature type="compositionally biased region" description="Acidic residues" evidence="1">
    <location>
        <begin position="1"/>
        <end position="16"/>
    </location>
</feature>
<evidence type="ECO:0000256" key="1">
    <source>
        <dbReference type="SAM" id="MobiDB-lite"/>
    </source>
</evidence>
<dbReference type="Proteomes" id="UP000030694">
    <property type="component" value="Unassembled WGS sequence"/>
</dbReference>
<organism evidence="2 3">
    <name type="scientific">Plasmodium falciparum (isolate Camp / Malaysia)</name>
    <dbReference type="NCBI Taxonomy" id="5835"/>
    <lineage>
        <taxon>Eukaryota</taxon>
        <taxon>Sar</taxon>
        <taxon>Alveolata</taxon>
        <taxon>Apicomplexa</taxon>
        <taxon>Aconoidasida</taxon>
        <taxon>Haemosporida</taxon>
        <taxon>Plasmodiidae</taxon>
        <taxon>Plasmodium</taxon>
        <taxon>Plasmodium (Laverania)</taxon>
    </lineage>
</organism>
<gene>
    <name evidence="2" type="ORF">PFMC_00600</name>
</gene>
<accession>A0A024XEB2</accession>
<sequence length="64" mass="8023">MNDSDEEKYFEEDGNEEEKINSDVKNRDSSKEEEIDTLEEFMLEINKFMEKRRKKKKRRRFRIM</sequence>
<name>A0A024XEB2_PLAFC</name>
<feature type="region of interest" description="Disordered" evidence="1">
    <location>
        <begin position="1"/>
        <end position="32"/>
    </location>
</feature>
<dbReference type="AlphaFoldDB" id="A0A024XEB2"/>
<dbReference type="EMBL" id="KI927470">
    <property type="protein sequence ID" value="ETW63543.1"/>
    <property type="molecule type" value="Genomic_DNA"/>
</dbReference>
<protein>
    <submittedName>
        <fullName evidence="2">Uncharacterized protein</fullName>
    </submittedName>
</protein>
<evidence type="ECO:0000313" key="3">
    <source>
        <dbReference type="Proteomes" id="UP000030694"/>
    </source>
</evidence>
<reference evidence="2 3" key="1">
    <citation type="submission" date="2013-02" db="EMBL/GenBank/DDBJ databases">
        <title>The Genome Annotation of Plasmodium falciparum CAMP/Malaysia.</title>
        <authorList>
            <consortium name="The Broad Institute Genome Sequencing Platform"/>
            <consortium name="The Broad Institute Genome Sequencing Center for Infectious Disease"/>
            <person name="Neafsey D."/>
            <person name="Hoffman S."/>
            <person name="Volkman S."/>
            <person name="Rosenthal P."/>
            <person name="Walker B."/>
            <person name="Young S.K."/>
            <person name="Zeng Q."/>
            <person name="Gargeya S."/>
            <person name="Fitzgerald M."/>
            <person name="Haas B."/>
            <person name="Abouelleil A."/>
            <person name="Allen A.W."/>
            <person name="Alvarado L."/>
            <person name="Arachchi H.M."/>
            <person name="Berlin A.M."/>
            <person name="Chapman S.B."/>
            <person name="Gainer-Dewar J."/>
            <person name="Goldberg J."/>
            <person name="Griggs A."/>
            <person name="Gujja S."/>
            <person name="Hansen M."/>
            <person name="Howarth C."/>
            <person name="Imamovic A."/>
            <person name="Ireland A."/>
            <person name="Larimer J."/>
            <person name="McCowan C."/>
            <person name="Murphy C."/>
            <person name="Pearson M."/>
            <person name="Poon T.W."/>
            <person name="Priest M."/>
            <person name="Roberts A."/>
            <person name="Saif S."/>
            <person name="Shea T."/>
            <person name="Sisk P."/>
            <person name="Sykes S."/>
            <person name="Wortman J."/>
            <person name="Nusbaum C."/>
            <person name="Birren B."/>
        </authorList>
    </citation>
    <scope>NUCLEOTIDE SEQUENCE [LARGE SCALE GENOMIC DNA]</scope>
    <source>
        <strain evidence="2 3">CAMP/Malaysia</strain>
    </source>
</reference>
<evidence type="ECO:0000313" key="2">
    <source>
        <dbReference type="EMBL" id="ETW63543.1"/>
    </source>
</evidence>
<reference evidence="2 3" key="2">
    <citation type="submission" date="2013-02" db="EMBL/GenBank/DDBJ databases">
        <title>The Genome Sequence of Plasmodium falciparum CAMP/Malaysia.</title>
        <authorList>
            <consortium name="The Broad Institute Genome Sequencing Platform"/>
            <consortium name="The Broad Institute Genome Sequencing Center for Infectious Disease"/>
            <person name="Neafsey D."/>
            <person name="Cheeseman I."/>
            <person name="Volkman S."/>
            <person name="Adams J."/>
            <person name="Walker B."/>
            <person name="Young S.K."/>
            <person name="Zeng Q."/>
            <person name="Gargeya S."/>
            <person name="Fitzgerald M."/>
            <person name="Haas B."/>
            <person name="Abouelleil A."/>
            <person name="Alvarado L."/>
            <person name="Arachchi H.M."/>
            <person name="Berlin A.M."/>
            <person name="Chapman S.B."/>
            <person name="Dewar J."/>
            <person name="Goldberg J."/>
            <person name="Griggs A."/>
            <person name="Gujja S."/>
            <person name="Hansen M."/>
            <person name="Howarth C."/>
            <person name="Imamovic A."/>
            <person name="Larimer J."/>
            <person name="McCowan C."/>
            <person name="Murphy C."/>
            <person name="Neiman D."/>
            <person name="Pearson M."/>
            <person name="Priest M."/>
            <person name="Roberts A."/>
            <person name="Saif S."/>
            <person name="Shea T."/>
            <person name="Sisk P."/>
            <person name="Sykes S."/>
            <person name="Wortman J."/>
            <person name="Nusbaum C."/>
            <person name="Birren B."/>
        </authorList>
    </citation>
    <scope>NUCLEOTIDE SEQUENCE [LARGE SCALE GENOMIC DNA]</scope>
    <source>
        <strain evidence="2 3">CAMP/Malaysia</strain>
    </source>
</reference>